<dbReference type="PROSITE" id="PS50113">
    <property type="entry name" value="PAC"/>
    <property type="match status" value="1"/>
</dbReference>
<dbReference type="PANTHER" id="PTHR43065:SF10">
    <property type="entry name" value="PEROXIDE STRESS-ACTIVATED HISTIDINE KINASE MAK3"/>
    <property type="match status" value="1"/>
</dbReference>
<keyword evidence="9" id="KW-0472">Membrane</keyword>
<dbReference type="CDD" id="cd00075">
    <property type="entry name" value="HATPase"/>
    <property type="match status" value="1"/>
</dbReference>
<keyword evidence="7" id="KW-0067">ATP-binding</keyword>
<dbReference type="EC" id="2.7.13.3" evidence="2"/>
<dbReference type="Pfam" id="PF00512">
    <property type="entry name" value="HisKA"/>
    <property type="match status" value="1"/>
</dbReference>
<dbReference type="InterPro" id="IPR000014">
    <property type="entry name" value="PAS"/>
</dbReference>
<evidence type="ECO:0000259" key="11">
    <source>
        <dbReference type="PROSITE" id="PS50112"/>
    </source>
</evidence>
<dbReference type="InterPro" id="IPR013767">
    <property type="entry name" value="PAS_fold"/>
</dbReference>
<evidence type="ECO:0000256" key="4">
    <source>
        <dbReference type="ARBA" id="ARBA00022679"/>
    </source>
</evidence>
<dbReference type="SMART" id="SM00388">
    <property type="entry name" value="HisKA"/>
    <property type="match status" value="1"/>
</dbReference>
<dbReference type="Gene3D" id="3.30.565.10">
    <property type="entry name" value="Histidine kinase-like ATPase, C-terminal domain"/>
    <property type="match status" value="1"/>
</dbReference>
<dbReference type="InterPro" id="IPR035965">
    <property type="entry name" value="PAS-like_dom_sf"/>
</dbReference>
<reference evidence="13" key="1">
    <citation type="submission" date="2021-05" db="EMBL/GenBank/DDBJ databases">
        <title>Energy efficiency and biological interactions define the core microbiome of deep oligotrophic groundwater.</title>
        <authorList>
            <person name="Mehrshad M."/>
            <person name="Lopez-Fernandez M."/>
            <person name="Bell E."/>
            <person name="Bernier-Latmani R."/>
            <person name="Bertilsson S."/>
            <person name="Dopson M."/>
        </authorList>
    </citation>
    <scope>NUCLEOTIDE SEQUENCE</scope>
    <source>
        <strain evidence="13">Modern_marine.mb.64</strain>
    </source>
</reference>
<feature type="transmembrane region" description="Helical" evidence="9">
    <location>
        <begin position="36"/>
        <end position="56"/>
    </location>
</feature>
<dbReference type="PROSITE" id="PS50112">
    <property type="entry name" value="PAS"/>
    <property type="match status" value="1"/>
</dbReference>
<keyword evidence="3" id="KW-0597">Phosphoprotein</keyword>
<dbReference type="Pfam" id="PF00989">
    <property type="entry name" value="PAS"/>
    <property type="match status" value="1"/>
</dbReference>
<evidence type="ECO:0000259" key="10">
    <source>
        <dbReference type="PROSITE" id="PS50109"/>
    </source>
</evidence>
<dbReference type="CDD" id="cd00130">
    <property type="entry name" value="PAS"/>
    <property type="match status" value="1"/>
</dbReference>
<evidence type="ECO:0000256" key="2">
    <source>
        <dbReference type="ARBA" id="ARBA00012438"/>
    </source>
</evidence>
<dbReference type="GO" id="GO:0000155">
    <property type="term" value="F:phosphorelay sensor kinase activity"/>
    <property type="evidence" value="ECO:0007669"/>
    <property type="project" value="InterPro"/>
</dbReference>
<dbReference type="InterPro" id="IPR036890">
    <property type="entry name" value="HATPase_C_sf"/>
</dbReference>
<sequence length="448" mass="50229">MDSPSTLRRAAWWGSLLILILCFAETWLLARDLPVVTLFLIAALPAAAFALWGGYLSRESARLAERHRSAERELHSRLSRTENTLTPILDQTEEAILILDLNEVIRSCNPAARDIFGYPADQMIGQPYSRLLPNGDPKHEGFLKRLNQKGKVQDFQTTRCLADGSEIAVSISRYLVKGDEGLALGTVEILRDLSEYRRIEQELLTTEKMAAVGKMSSKVVHEIRNPLASISLNVDLLGDSLHLLPPHEESEATEILQNLKRETRRLRQITEEYLQFSRLLRKEFRLEDVNQVLLELADFARPEFRRKGIQILLRLDEKQPKAMIDAGSIRQAGLNLVRNAMEAADPQGHIRLSTLDLGDRVEIRVADDGCGIAEEDLPHIYDPFFTTKRDGTGLGLAVVRQIVEEHGGRIQVRSLVGRGTTFVIFLPKKKAGGKGKDPQKPQAADAEI</sequence>
<evidence type="ECO:0000313" key="14">
    <source>
        <dbReference type="Proteomes" id="UP000777784"/>
    </source>
</evidence>
<feature type="domain" description="PAS" evidence="11">
    <location>
        <begin position="81"/>
        <end position="150"/>
    </location>
</feature>
<comment type="caution">
    <text evidence="13">The sequence shown here is derived from an EMBL/GenBank/DDBJ whole genome shotgun (WGS) entry which is preliminary data.</text>
</comment>
<evidence type="ECO:0000259" key="12">
    <source>
        <dbReference type="PROSITE" id="PS50113"/>
    </source>
</evidence>
<dbReference type="InterPro" id="IPR005467">
    <property type="entry name" value="His_kinase_dom"/>
</dbReference>
<proteinExistence type="predicted"/>
<dbReference type="InterPro" id="IPR036097">
    <property type="entry name" value="HisK_dim/P_sf"/>
</dbReference>
<keyword evidence="9" id="KW-1133">Transmembrane helix</keyword>
<accession>A0A948W360</accession>
<dbReference type="SUPFAM" id="SSF47384">
    <property type="entry name" value="Homodimeric domain of signal transducing histidine kinase"/>
    <property type="match status" value="1"/>
</dbReference>
<dbReference type="Gene3D" id="3.30.450.20">
    <property type="entry name" value="PAS domain"/>
    <property type="match status" value="1"/>
</dbReference>
<evidence type="ECO:0000256" key="3">
    <source>
        <dbReference type="ARBA" id="ARBA00022553"/>
    </source>
</evidence>
<dbReference type="GO" id="GO:0005524">
    <property type="term" value="F:ATP binding"/>
    <property type="evidence" value="ECO:0007669"/>
    <property type="project" value="UniProtKB-KW"/>
</dbReference>
<evidence type="ECO:0000256" key="5">
    <source>
        <dbReference type="ARBA" id="ARBA00022741"/>
    </source>
</evidence>
<dbReference type="PRINTS" id="PR00344">
    <property type="entry name" value="BCTRLSENSOR"/>
</dbReference>
<dbReference type="Proteomes" id="UP000777784">
    <property type="component" value="Unassembled WGS sequence"/>
</dbReference>
<evidence type="ECO:0000256" key="8">
    <source>
        <dbReference type="ARBA" id="ARBA00023012"/>
    </source>
</evidence>
<evidence type="ECO:0000256" key="6">
    <source>
        <dbReference type="ARBA" id="ARBA00022777"/>
    </source>
</evidence>
<feature type="domain" description="Histidine kinase" evidence="10">
    <location>
        <begin position="218"/>
        <end position="430"/>
    </location>
</feature>
<dbReference type="InterPro" id="IPR003594">
    <property type="entry name" value="HATPase_dom"/>
</dbReference>
<dbReference type="AlphaFoldDB" id="A0A948W360"/>
<dbReference type="EMBL" id="JAHJDP010000035">
    <property type="protein sequence ID" value="MBU2690727.1"/>
    <property type="molecule type" value="Genomic_DNA"/>
</dbReference>
<evidence type="ECO:0000256" key="1">
    <source>
        <dbReference type="ARBA" id="ARBA00000085"/>
    </source>
</evidence>
<feature type="domain" description="PAC" evidence="12">
    <location>
        <begin position="151"/>
        <end position="205"/>
    </location>
</feature>
<dbReference type="SUPFAM" id="SSF55785">
    <property type="entry name" value="PYP-like sensor domain (PAS domain)"/>
    <property type="match status" value="1"/>
</dbReference>
<dbReference type="SMART" id="SM00091">
    <property type="entry name" value="PAS"/>
    <property type="match status" value="1"/>
</dbReference>
<evidence type="ECO:0000256" key="7">
    <source>
        <dbReference type="ARBA" id="ARBA00022840"/>
    </source>
</evidence>
<dbReference type="PROSITE" id="PS50109">
    <property type="entry name" value="HIS_KIN"/>
    <property type="match status" value="1"/>
</dbReference>
<organism evidence="13 14">
    <name type="scientific">Eiseniibacteriota bacterium</name>
    <dbReference type="NCBI Taxonomy" id="2212470"/>
    <lineage>
        <taxon>Bacteria</taxon>
        <taxon>Candidatus Eiseniibacteriota</taxon>
    </lineage>
</organism>
<dbReference type="Pfam" id="PF02518">
    <property type="entry name" value="HATPase_c"/>
    <property type="match status" value="1"/>
</dbReference>
<keyword evidence="4" id="KW-0808">Transferase</keyword>
<dbReference type="CDD" id="cd00082">
    <property type="entry name" value="HisKA"/>
    <property type="match status" value="1"/>
</dbReference>
<name>A0A948W360_UNCEI</name>
<keyword evidence="8" id="KW-0902">Two-component regulatory system</keyword>
<feature type="transmembrane region" description="Helical" evidence="9">
    <location>
        <begin position="12"/>
        <end position="30"/>
    </location>
</feature>
<dbReference type="Gene3D" id="1.10.287.130">
    <property type="match status" value="1"/>
</dbReference>
<dbReference type="PANTHER" id="PTHR43065">
    <property type="entry name" value="SENSOR HISTIDINE KINASE"/>
    <property type="match status" value="1"/>
</dbReference>
<keyword evidence="9" id="KW-0812">Transmembrane</keyword>
<dbReference type="SUPFAM" id="SSF55874">
    <property type="entry name" value="ATPase domain of HSP90 chaperone/DNA topoisomerase II/histidine kinase"/>
    <property type="match status" value="1"/>
</dbReference>
<dbReference type="InterPro" id="IPR003661">
    <property type="entry name" value="HisK_dim/P_dom"/>
</dbReference>
<evidence type="ECO:0000313" key="13">
    <source>
        <dbReference type="EMBL" id="MBU2690727.1"/>
    </source>
</evidence>
<dbReference type="InterPro" id="IPR004358">
    <property type="entry name" value="Sig_transdc_His_kin-like_C"/>
</dbReference>
<comment type="catalytic activity">
    <reaction evidence="1">
        <text>ATP + protein L-histidine = ADP + protein N-phospho-L-histidine.</text>
        <dbReference type="EC" id="2.7.13.3"/>
    </reaction>
</comment>
<evidence type="ECO:0000256" key="9">
    <source>
        <dbReference type="SAM" id="Phobius"/>
    </source>
</evidence>
<keyword evidence="5" id="KW-0547">Nucleotide-binding</keyword>
<dbReference type="NCBIfam" id="TIGR00229">
    <property type="entry name" value="sensory_box"/>
    <property type="match status" value="1"/>
</dbReference>
<dbReference type="InterPro" id="IPR000700">
    <property type="entry name" value="PAS-assoc_C"/>
</dbReference>
<keyword evidence="6" id="KW-0418">Kinase</keyword>
<gene>
    <name evidence="13" type="ORF">KJ970_07340</name>
</gene>
<dbReference type="GO" id="GO:0006355">
    <property type="term" value="P:regulation of DNA-templated transcription"/>
    <property type="evidence" value="ECO:0007669"/>
    <property type="project" value="InterPro"/>
</dbReference>
<dbReference type="SMART" id="SM00387">
    <property type="entry name" value="HATPase_c"/>
    <property type="match status" value="1"/>
</dbReference>
<protein>
    <recommendedName>
        <fullName evidence="2">histidine kinase</fullName>
        <ecNumber evidence="2">2.7.13.3</ecNumber>
    </recommendedName>
</protein>